<comment type="caution">
    <text evidence="1">The sequence shown here is derived from an EMBL/GenBank/DDBJ whole genome shotgun (WGS) entry which is preliminary data.</text>
</comment>
<gene>
    <name evidence="1" type="ORF">CA13_67890</name>
</gene>
<organism evidence="1 2">
    <name type="scientific">Novipirellula herctigrandis</name>
    <dbReference type="NCBI Taxonomy" id="2527986"/>
    <lineage>
        <taxon>Bacteria</taxon>
        <taxon>Pseudomonadati</taxon>
        <taxon>Planctomycetota</taxon>
        <taxon>Planctomycetia</taxon>
        <taxon>Pirellulales</taxon>
        <taxon>Pirellulaceae</taxon>
        <taxon>Novipirellula</taxon>
    </lineage>
</organism>
<name>A0A5C5YN37_9BACT</name>
<dbReference type="OrthoDB" id="286356at2"/>
<evidence type="ECO:0000313" key="1">
    <source>
        <dbReference type="EMBL" id="TWT76296.1"/>
    </source>
</evidence>
<proteinExistence type="predicted"/>
<sequence>MSGCENCWFRAKYDKNPRSLLGRMWRWHIGFCPGWKKHFRGLSEEKQQALSLQYKLKAK</sequence>
<dbReference type="AlphaFoldDB" id="A0A5C5YN37"/>
<evidence type="ECO:0000313" key="2">
    <source>
        <dbReference type="Proteomes" id="UP000315010"/>
    </source>
</evidence>
<protein>
    <submittedName>
        <fullName evidence="1">Uncharacterized protein</fullName>
    </submittedName>
</protein>
<dbReference type="Proteomes" id="UP000315010">
    <property type="component" value="Unassembled WGS sequence"/>
</dbReference>
<accession>A0A5C5YN37</accession>
<dbReference type="EMBL" id="SJPJ01000002">
    <property type="protein sequence ID" value="TWT76296.1"/>
    <property type="molecule type" value="Genomic_DNA"/>
</dbReference>
<reference evidence="1 2" key="1">
    <citation type="submission" date="2019-02" db="EMBL/GenBank/DDBJ databases">
        <title>Deep-cultivation of Planctomycetes and their phenomic and genomic characterization uncovers novel biology.</title>
        <authorList>
            <person name="Wiegand S."/>
            <person name="Jogler M."/>
            <person name="Boedeker C."/>
            <person name="Pinto D."/>
            <person name="Vollmers J."/>
            <person name="Rivas-Marin E."/>
            <person name="Kohn T."/>
            <person name="Peeters S.H."/>
            <person name="Heuer A."/>
            <person name="Rast P."/>
            <person name="Oberbeckmann S."/>
            <person name="Bunk B."/>
            <person name="Jeske O."/>
            <person name="Meyerdierks A."/>
            <person name="Storesund J.E."/>
            <person name="Kallscheuer N."/>
            <person name="Luecker S."/>
            <person name="Lage O.M."/>
            <person name="Pohl T."/>
            <person name="Merkel B.J."/>
            <person name="Hornburger P."/>
            <person name="Mueller R.-W."/>
            <person name="Bruemmer F."/>
            <person name="Labrenz M."/>
            <person name="Spormann A.M."/>
            <person name="Op Den Camp H."/>
            <person name="Overmann J."/>
            <person name="Amann R."/>
            <person name="Jetten M.S.M."/>
            <person name="Mascher T."/>
            <person name="Medema M.H."/>
            <person name="Devos D.P."/>
            <person name="Kaster A.-K."/>
            <person name="Ovreas L."/>
            <person name="Rohde M."/>
            <person name="Galperin M.Y."/>
            <person name="Jogler C."/>
        </authorList>
    </citation>
    <scope>NUCLEOTIDE SEQUENCE [LARGE SCALE GENOMIC DNA]</scope>
    <source>
        <strain evidence="1 2">CA13</strain>
    </source>
</reference>
<keyword evidence="2" id="KW-1185">Reference proteome</keyword>